<proteinExistence type="inferred from homology"/>
<dbReference type="InterPro" id="IPR027417">
    <property type="entry name" value="P-loop_NTPase"/>
</dbReference>
<sequence length="165" mass="18150">MTVSPLRFALTSPEATARFGAALALRLKPGDTILLDGPIGSGKTHFARSLIQARLAADGAPLEDVPSPTFTLVQTYDTGKVEIWHADLYRLTHPDEIEELGLTDAFDTAICLVEWPDRLGDLAPENALTLSFTQGEDEDTRWLALDETSPWRGRLGSILDEFRND</sequence>
<dbReference type="NCBIfam" id="TIGR00150">
    <property type="entry name" value="T6A_YjeE"/>
    <property type="match status" value="1"/>
</dbReference>
<keyword evidence="12" id="KW-1185">Reference proteome</keyword>
<evidence type="ECO:0000256" key="8">
    <source>
        <dbReference type="ARBA" id="ARBA00022840"/>
    </source>
</evidence>
<evidence type="ECO:0000256" key="2">
    <source>
        <dbReference type="ARBA" id="ARBA00007599"/>
    </source>
</evidence>
<accession>A0ABQ1QCM4</accession>
<evidence type="ECO:0000313" key="12">
    <source>
        <dbReference type="Proteomes" id="UP000617355"/>
    </source>
</evidence>
<dbReference type="Pfam" id="PF02367">
    <property type="entry name" value="TsaE"/>
    <property type="match status" value="1"/>
</dbReference>
<keyword evidence="6" id="KW-0479">Metal-binding</keyword>
<evidence type="ECO:0000256" key="9">
    <source>
        <dbReference type="ARBA" id="ARBA00022842"/>
    </source>
</evidence>
<dbReference type="PANTHER" id="PTHR33540:SF2">
    <property type="entry name" value="TRNA THREONYLCARBAMOYLADENOSINE BIOSYNTHESIS PROTEIN TSAE"/>
    <property type="match status" value="1"/>
</dbReference>
<dbReference type="RefSeq" id="WP_188525760.1">
    <property type="nucleotide sequence ID" value="NZ_BMGI01000001.1"/>
</dbReference>
<dbReference type="PANTHER" id="PTHR33540">
    <property type="entry name" value="TRNA THREONYLCARBAMOYLADENOSINE BIOSYNTHESIS PROTEIN TSAE"/>
    <property type="match status" value="1"/>
</dbReference>
<dbReference type="InterPro" id="IPR003442">
    <property type="entry name" value="T6A_TsaE"/>
</dbReference>
<protein>
    <recommendedName>
        <fullName evidence="3">tRNA threonylcarbamoyladenosine biosynthesis protein TsaE</fullName>
    </recommendedName>
    <alternativeName>
        <fullName evidence="10">t(6)A37 threonylcarbamoyladenosine biosynthesis protein TsaE</fullName>
    </alternativeName>
</protein>
<dbReference type="EMBL" id="BMGI01000001">
    <property type="protein sequence ID" value="GGD21246.1"/>
    <property type="molecule type" value="Genomic_DNA"/>
</dbReference>
<gene>
    <name evidence="11" type="ORF">GCM10011358_02140</name>
</gene>
<keyword evidence="4" id="KW-0963">Cytoplasm</keyword>
<evidence type="ECO:0000256" key="7">
    <source>
        <dbReference type="ARBA" id="ARBA00022741"/>
    </source>
</evidence>
<evidence type="ECO:0000256" key="10">
    <source>
        <dbReference type="ARBA" id="ARBA00032441"/>
    </source>
</evidence>
<keyword evidence="7" id="KW-0547">Nucleotide-binding</keyword>
<name>A0ABQ1QCM4_9RHOB</name>
<organism evidence="11 12">
    <name type="scientific">Sinisalibacter lacisalsi</name>
    <dbReference type="NCBI Taxonomy" id="1526570"/>
    <lineage>
        <taxon>Bacteria</taxon>
        <taxon>Pseudomonadati</taxon>
        <taxon>Pseudomonadota</taxon>
        <taxon>Alphaproteobacteria</taxon>
        <taxon>Rhodobacterales</taxon>
        <taxon>Roseobacteraceae</taxon>
        <taxon>Sinisalibacter</taxon>
    </lineage>
</organism>
<evidence type="ECO:0000256" key="3">
    <source>
        <dbReference type="ARBA" id="ARBA00019010"/>
    </source>
</evidence>
<evidence type="ECO:0000256" key="5">
    <source>
        <dbReference type="ARBA" id="ARBA00022694"/>
    </source>
</evidence>
<evidence type="ECO:0000256" key="6">
    <source>
        <dbReference type="ARBA" id="ARBA00022723"/>
    </source>
</evidence>
<dbReference type="Proteomes" id="UP000617355">
    <property type="component" value="Unassembled WGS sequence"/>
</dbReference>
<comment type="subcellular location">
    <subcellularLocation>
        <location evidence="1">Cytoplasm</location>
    </subcellularLocation>
</comment>
<evidence type="ECO:0000256" key="4">
    <source>
        <dbReference type="ARBA" id="ARBA00022490"/>
    </source>
</evidence>
<comment type="similarity">
    <text evidence="2">Belongs to the TsaE family.</text>
</comment>
<evidence type="ECO:0000256" key="1">
    <source>
        <dbReference type="ARBA" id="ARBA00004496"/>
    </source>
</evidence>
<keyword evidence="5" id="KW-0819">tRNA processing</keyword>
<dbReference type="SUPFAM" id="SSF52540">
    <property type="entry name" value="P-loop containing nucleoside triphosphate hydrolases"/>
    <property type="match status" value="1"/>
</dbReference>
<evidence type="ECO:0000313" key="11">
    <source>
        <dbReference type="EMBL" id="GGD21246.1"/>
    </source>
</evidence>
<keyword evidence="8" id="KW-0067">ATP-binding</keyword>
<reference evidence="12" key="1">
    <citation type="journal article" date="2019" name="Int. J. Syst. Evol. Microbiol.">
        <title>The Global Catalogue of Microorganisms (GCM) 10K type strain sequencing project: providing services to taxonomists for standard genome sequencing and annotation.</title>
        <authorList>
            <consortium name="The Broad Institute Genomics Platform"/>
            <consortium name="The Broad Institute Genome Sequencing Center for Infectious Disease"/>
            <person name="Wu L."/>
            <person name="Ma J."/>
        </authorList>
    </citation>
    <scope>NUCLEOTIDE SEQUENCE [LARGE SCALE GENOMIC DNA]</scope>
    <source>
        <strain evidence="12">CGMCC 1.12922</strain>
    </source>
</reference>
<comment type="caution">
    <text evidence="11">The sequence shown here is derived from an EMBL/GenBank/DDBJ whole genome shotgun (WGS) entry which is preliminary data.</text>
</comment>
<keyword evidence="9" id="KW-0460">Magnesium</keyword>
<dbReference type="Gene3D" id="3.40.50.300">
    <property type="entry name" value="P-loop containing nucleotide triphosphate hydrolases"/>
    <property type="match status" value="1"/>
</dbReference>